<gene>
    <name evidence="6" type="ORF">MFFC18_39420</name>
</gene>
<dbReference type="PANTHER" id="PTHR13847:SF286">
    <property type="entry name" value="D-AMINO ACID DEHYDROGENASE"/>
    <property type="match status" value="1"/>
</dbReference>
<dbReference type="EMBL" id="CP042912">
    <property type="protein sequence ID" value="QEG24031.1"/>
    <property type="molecule type" value="Genomic_DNA"/>
</dbReference>
<dbReference type="Pfam" id="PF01266">
    <property type="entry name" value="DAO"/>
    <property type="match status" value="1"/>
</dbReference>
<dbReference type="SUPFAM" id="SSF51905">
    <property type="entry name" value="FAD/NAD(P)-binding domain"/>
    <property type="match status" value="1"/>
</dbReference>
<dbReference type="GO" id="GO:0005737">
    <property type="term" value="C:cytoplasm"/>
    <property type="evidence" value="ECO:0007669"/>
    <property type="project" value="TreeGrafter"/>
</dbReference>
<dbReference type="InterPro" id="IPR017741">
    <property type="entry name" value="FAD-dependent_OxRdtase_HpnW"/>
</dbReference>
<feature type="domain" description="FAD dependent oxidoreductase" evidence="5">
    <location>
        <begin position="5"/>
        <end position="368"/>
    </location>
</feature>
<evidence type="ECO:0000256" key="2">
    <source>
        <dbReference type="ARBA" id="ARBA00009410"/>
    </source>
</evidence>
<comment type="similarity">
    <text evidence="2">Belongs to the DadA oxidoreductase family.</text>
</comment>
<evidence type="ECO:0000313" key="7">
    <source>
        <dbReference type="Proteomes" id="UP000322214"/>
    </source>
</evidence>
<proteinExistence type="inferred from homology"/>
<dbReference type="Gene3D" id="3.50.50.60">
    <property type="entry name" value="FAD/NAD(P)-binding domain"/>
    <property type="match status" value="1"/>
</dbReference>
<sequence length="373" mass="41185">MPEFDVAIIGGGIVGLANAWMASRCNLSVAVFERDRVASGASVRNFGMVWPVGQPGELSELAMQSREFWLELQHKANLWVNPCGSLHLAHHQDEQAVLEEFVQQEGKQREIELIPASAIEKHSPAANPEGLLVGMFSPHELCVNPAVAISQISHWLEETASVSFFRNTAVTRVDDGTIKTGAGEKHQAERIVVCSGSDFETLFPTHFAAAGLRKCKLQMLATPKQPNEWALGPHLAGGLTLRHYKSFESCPTHTALKNRIANESPLLDEFGIHVMASQNNNGEVILGDSHVYDDDISPFDSAEIDRLILEELDKLIRLPDFSIERRWHGIYAKHPTRHVLVADPEPNCKIVTATGGAGMTLSFGLAEQIWKHW</sequence>
<comment type="cofactor">
    <cofactor evidence="1">
        <name>FAD</name>
        <dbReference type="ChEBI" id="CHEBI:57692"/>
    </cofactor>
</comment>
<dbReference type="SMR" id="A0A5B9PNB8"/>
<dbReference type="AlphaFoldDB" id="A0A5B9PNB8"/>
<dbReference type="KEGG" id="mff:MFFC18_39420"/>
<dbReference type="OrthoDB" id="9799943at2"/>
<dbReference type="RefSeq" id="WP_075082418.1">
    <property type="nucleotide sequence ID" value="NZ_CP042912.1"/>
</dbReference>
<dbReference type="Gene3D" id="3.30.9.10">
    <property type="entry name" value="D-Amino Acid Oxidase, subunit A, domain 2"/>
    <property type="match status" value="1"/>
</dbReference>
<dbReference type="InterPro" id="IPR006076">
    <property type="entry name" value="FAD-dep_OxRdtase"/>
</dbReference>
<dbReference type="Proteomes" id="UP000322214">
    <property type="component" value="Chromosome"/>
</dbReference>
<keyword evidence="6" id="KW-0808">Transferase</keyword>
<dbReference type="PANTHER" id="PTHR13847">
    <property type="entry name" value="SARCOSINE DEHYDROGENASE-RELATED"/>
    <property type="match status" value="1"/>
</dbReference>
<keyword evidence="3" id="KW-0285">Flavoprotein</keyword>
<evidence type="ECO:0000256" key="3">
    <source>
        <dbReference type="ARBA" id="ARBA00022630"/>
    </source>
</evidence>
<dbReference type="STRING" id="980251.GCA_001642875_04158"/>
<reference evidence="6 7" key="1">
    <citation type="submission" date="2019-08" db="EMBL/GenBank/DDBJ databases">
        <title>Deep-cultivation of Planctomycetes and their phenomic and genomic characterization uncovers novel biology.</title>
        <authorList>
            <person name="Wiegand S."/>
            <person name="Jogler M."/>
            <person name="Boedeker C."/>
            <person name="Pinto D."/>
            <person name="Vollmers J."/>
            <person name="Rivas-Marin E."/>
            <person name="Kohn T."/>
            <person name="Peeters S.H."/>
            <person name="Heuer A."/>
            <person name="Rast P."/>
            <person name="Oberbeckmann S."/>
            <person name="Bunk B."/>
            <person name="Jeske O."/>
            <person name="Meyerdierks A."/>
            <person name="Storesund J.E."/>
            <person name="Kallscheuer N."/>
            <person name="Luecker S."/>
            <person name="Lage O.M."/>
            <person name="Pohl T."/>
            <person name="Merkel B.J."/>
            <person name="Hornburger P."/>
            <person name="Mueller R.-W."/>
            <person name="Bruemmer F."/>
            <person name="Labrenz M."/>
            <person name="Spormann A.M."/>
            <person name="Op den Camp H."/>
            <person name="Overmann J."/>
            <person name="Amann R."/>
            <person name="Jetten M.S.M."/>
            <person name="Mascher T."/>
            <person name="Medema M.H."/>
            <person name="Devos D.P."/>
            <person name="Kaster A.-K."/>
            <person name="Ovreas L."/>
            <person name="Rohde M."/>
            <person name="Galperin M.Y."/>
            <person name="Jogler C."/>
        </authorList>
    </citation>
    <scope>NUCLEOTIDE SEQUENCE [LARGE SCALE GENOMIC DNA]</scope>
    <source>
        <strain evidence="6 7">FC18</strain>
    </source>
</reference>
<organism evidence="6 7">
    <name type="scientific">Mariniblastus fucicola</name>
    <dbReference type="NCBI Taxonomy" id="980251"/>
    <lineage>
        <taxon>Bacteria</taxon>
        <taxon>Pseudomonadati</taxon>
        <taxon>Planctomycetota</taxon>
        <taxon>Planctomycetia</taxon>
        <taxon>Pirellulales</taxon>
        <taxon>Pirellulaceae</taxon>
        <taxon>Mariniblastus</taxon>
    </lineage>
</organism>
<dbReference type="GO" id="GO:0032259">
    <property type="term" value="P:methylation"/>
    <property type="evidence" value="ECO:0007669"/>
    <property type="project" value="UniProtKB-KW"/>
</dbReference>
<name>A0A5B9PNB8_9BACT</name>
<accession>A0A5B9PNB8</accession>
<dbReference type="GO" id="GO:0008168">
    <property type="term" value="F:methyltransferase activity"/>
    <property type="evidence" value="ECO:0007669"/>
    <property type="project" value="UniProtKB-KW"/>
</dbReference>
<protein>
    <submittedName>
        <fullName evidence="6">Bifunctional tRNA (Mnm(5)s(2)U34)-methyltransferase/FAD-dependent cmnm(5)s(2)U34 oxidoreductase</fullName>
    </submittedName>
</protein>
<dbReference type="InterPro" id="IPR036188">
    <property type="entry name" value="FAD/NAD-bd_sf"/>
</dbReference>
<keyword evidence="4" id="KW-0560">Oxidoreductase</keyword>
<evidence type="ECO:0000256" key="4">
    <source>
        <dbReference type="ARBA" id="ARBA00023002"/>
    </source>
</evidence>
<keyword evidence="6" id="KW-0489">Methyltransferase</keyword>
<evidence type="ECO:0000313" key="6">
    <source>
        <dbReference type="EMBL" id="QEG24031.1"/>
    </source>
</evidence>
<dbReference type="GO" id="GO:0016491">
    <property type="term" value="F:oxidoreductase activity"/>
    <property type="evidence" value="ECO:0007669"/>
    <property type="project" value="UniProtKB-KW"/>
</dbReference>
<keyword evidence="7" id="KW-1185">Reference proteome</keyword>
<evidence type="ECO:0000256" key="1">
    <source>
        <dbReference type="ARBA" id="ARBA00001974"/>
    </source>
</evidence>
<dbReference type="NCBIfam" id="TIGR03364">
    <property type="entry name" value="HpnW_proposed"/>
    <property type="match status" value="1"/>
</dbReference>
<evidence type="ECO:0000259" key="5">
    <source>
        <dbReference type="Pfam" id="PF01266"/>
    </source>
</evidence>